<evidence type="ECO:0000313" key="3">
    <source>
        <dbReference type="Proteomes" id="UP001604277"/>
    </source>
</evidence>
<feature type="region of interest" description="Disordered" evidence="1">
    <location>
        <begin position="131"/>
        <end position="202"/>
    </location>
</feature>
<proteinExistence type="predicted"/>
<feature type="compositionally biased region" description="Polar residues" evidence="1">
    <location>
        <begin position="193"/>
        <end position="202"/>
    </location>
</feature>
<feature type="compositionally biased region" description="Low complexity" evidence="1">
    <location>
        <begin position="177"/>
        <end position="191"/>
    </location>
</feature>
<dbReference type="Proteomes" id="UP001604277">
    <property type="component" value="Unassembled WGS sequence"/>
</dbReference>
<comment type="caution">
    <text evidence="2">The sequence shown here is derived from an EMBL/GenBank/DDBJ whole genome shotgun (WGS) entry which is preliminary data.</text>
</comment>
<reference evidence="3" key="1">
    <citation type="submission" date="2024-07" db="EMBL/GenBank/DDBJ databases">
        <title>Two chromosome-level genome assemblies of Korean endemic species Abeliophyllum distichum and Forsythia ovata (Oleaceae).</title>
        <authorList>
            <person name="Jang H."/>
        </authorList>
    </citation>
    <scope>NUCLEOTIDE SEQUENCE [LARGE SCALE GENOMIC DNA]</scope>
</reference>
<dbReference type="PANTHER" id="PTHR31390:SF12">
    <property type="entry name" value="PUTATIVE (DUF3527)-RELATED"/>
    <property type="match status" value="1"/>
</dbReference>
<feature type="region of interest" description="Disordered" evidence="1">
    <location>
        <begin position="451"/>
        <end position="473"/>
    </location>
</feature>
<keyword evidence="3" id="KW-1185">Reference proteome</keyword>
<dbReference type="Pfam" id="PF12043">
    <property type="entry name" value="DUF3527"/>
    <property type="match status" value="2"/>
</dbReference>
<accession>A0ABD1WXZ2</accession>
<feature type="region of interest" description="Disordered" evidence="1">
    <location>
        <begin position="67"/>
        <end position="86"/>
    </location>
</feature>
<dbReference type="PANTHER" id="PTHR31390">
    <property type="entry name" value="EXPRESSED PROTEIN"/>
    <property type="match status" value="1"/>
</dbReference>
<evidence type="ECO:0000256" key="1">
    <source>
        <dbReference type="SAM" id="MobiDB-lite"/>
    </source>
</evidence>
<feature type="compositionally biased region" description="Polar residues" evidence="1">
    <location>
        <begin position="507"/>
        <end position="522"/>
    </location>
</feature>
<gene>
    <name evidence="2" type="ORF">Fot_08176</name>
</gene>
<protein>
    <submittedName>
        <fullName evidence="2">Uncharacterized protein</fullName>
    </submittedName>
</protein>
<feature type="compositionally biased region" description="Low complexity" evidence="1">
    <location>
        <begin position="141"/>
        <end position="152"/>
    </location>
</feature>
<feature type="region of interest" description="Disordered" evidence="1">
    <location>
        <begin position="507"/>
        <end position="555"/>
    </location>
</feature>
<feature type="region of interest" description="Disordered" evidence="1">
    <location>
        <begin position="568"/>
        <end position="596"/>
    </location>
</feature>
<sequence length="937" mass="103217">MGHSCEQRSSMRLQISDAVKAEILLPSADKSLQFQDKHKVQHPFGKPYIDQHCELRQGTSIEHEIQFKSSENKGKSRSGSKTFKDDELVKHMSNLPGFLQQVEKQKSMQEKALNFGVLDWKRLEKWKYNERMPTKGQTKKSPSCSSSMFMASVPHSNPRKLPLSHGLNPGSLYKGEQPPSHSSHFNPSPQSKQPPSHISHDNLSQEGEKIKGVKQYKGKGTCIEEFQGAQGSSTINGMQDNFYEKIESNGGRSYMGNGDKKDSEKGTLLEKGTFPLDQGKHKFSLSSGDTITYQGKKGETRIEDEVDLAYQYHPVDAQNIVLLVPKHFPKGSYLESSQFIKSRVSFDGQLTGSRTSFEGQLTGSRTSFDGQFAEANGSRFSDCFSPQGLYSGELSSDIAHSCPLPTGVTGHDKSDMEPHNLVTSHPMNSDTCTSVCPGKIPVTPIPSEAKRSTVKEKTIRTSFSDSVESARRTDGDIAEQPAVKGRHPSPNRRFSFSLGRISRSFSFKESSEVPQLSSTYTAAESCPVRREVSSGSMAKCDRDKSNASGRGRRSSPLRRLLDPLLKYKGAHSSETVRPPDGSSHSTMHATVSGPVRDRKAKASTLQAFLQLTLKKGLPFFKLVVDNSSDMLAAVIKSLPSSQKSDYSMIYAFYSVQEIRKKSVNWINQRSKNKSCGLGYNMIGQMKISSSRLQDVKDSIRCVRECVLYSVDPGQVDNQTHEYLLNREIAAIVVKNPISEKLNAVNLSDNSSMKSEFTHCVSAVTYDSKDDGNTYSTVVILPSGCHGVPIKGAPSSLINRWESGGSCDCGGWDVGCKLRILTNCKKDSKILEASSSSSAIDHVKLYLQGGVRESKSIFSLKSMENGLYSVKFDASISLLETFSTCVAVITCEKFSDILDMNIKPEVEHFQEAMVPTQVQGQGTAKYVTCPPPSPVGRI</sequence>
<dbReference type="AlphaFoldDB" id="A0ABD1WXZ2"/>
<evidence type="ECO:0000313" key="2">
    <source>
        <dbReference type="EMBL" id="KAL2554557.1"/>
    </source>
</evidence>
<dbReference type="InterPro" id="IPR021916">
    <property type="entry name" value="DUF3527"/>
</dbReference>
<organism evidence="2 3">
    <name type="scientific">Forsythia ovata</name>
    <dbReference type="NCBI Taxonomy" id="205694"/>
    <lineage>
        <taxon>Eukaryota</taxon>
        <taxon>Viridiplantae</taxon>
        <taxon>Streptophyta</taxon>
        <taxon>Embryophyta</taxon>
        <taxon>Tracheophyta</taxon>
        <taxon>Spermatophyta</taxon>
        <taxon>Magnoliopsida</taxon>
        <taxon>eudicotyledons</taxon>
        <taxon>Gunneridae</taxon>
        <taxon>Pentapetalae</taxon>
        <taxon>asterids</taxon>
        <taxon>lamiids</taxon>
        <taxon>Lamiales</taxon>
        <taxon>Oleaceae</taxon>
        <taxon>Forsythieae</taxon>
        <taxon>Forsythia</taxon>
    </lineage>
</organism>
<name>A0ABD1WXZ2_9LAMI</name>
<dbReference type="EMBL" id="JBFOLJ010000002">
    <property type="protein sequence ID" value="KAL2554557.1"/>
    <property type="molecule type" value="Genomic_DNA"/>
</dbReference>